<evidence type="ECO:0000256" key="8">
    <source>
        <dbReference type="SAM" id="MobiDB-lite"/>
    </source>
</evidence>
<keyword evidence="3" id="KW-0677">Repeat</keyword>
<feature type="region of interest" description="Disordered" evidence="8">
    <location>
        <begin position="28"/>
        <end position="80"/>
    </location>
</feature>
<name>A0A507BDS9_9PEZI</name>
<dbReference type="InterPro" id="IPR007219">
    <property type="entry name" value="XnlR_reg_dom"/>
</dbReference>
<evidence type="ECO:0000256" key="7">
    <source>
        <dbReference type="PROSITE-ProRule" id="PRU00042"/>
    </source>
</evidence>
<organism evidence="10 11">
    <name type="scientific">Thyridium curvatum</name>
    <dbReference type="NCBI Taxonomy" id="1093900"/>
    <lineage>
        <taxon>Eukaryota</taxon>
        <taxon>Fungi</taxon>
        <taxon>Dikarya</taxon>
        <taxon>Ascomycota</taxon>
        <taxon>Pezizomycotina</taxon>
        <taxon>Sordariomycetes</taxon>
        <taxon>Sordariomycetidae</taxon>
        <taxon>Thyridiales</taxon>
        <taxon>Thyridiaceae</taxon>
        <taxon>Thyridium</taxon>
    </lineage>
</organism>
<keyword evidence="6" id="KW-0539">Nucleus</keyword>
<dbReference type="InterPro" id="IPR013087">
    <property type="entry name" value="Znf_C2H2_type"/>
</dbReference>
<dbReference type="EMBL" id="SKBQ01000015">
    <property type="protein sequence ID" value="TPX16874.1"/>
    <property type="molecule type" value="Genomic_DNA"/>
</dbReference>
<evidence type="ECO:0000256" key="5">
    <source>
        <dbReference type="ARBA" id="ARBA00022833"/>
    </source>
</evidence>
<dbReference type="InParanoid" id="A0A507BDS9"/>
<keyword evidence="4 7" id="KW-0863">Zinc-finger</keyword>
<dbReference type="PANTHER" id="PTHR40626">
    <property type="entry name" value="MIP31509P"/>
    <property type="match status" value="1"/>
</dbReference>
<dbReference type="STRING" id="1093900.A0A507BDS9"/>
<dbReference type="Proteomes" id="UP000319257">
    <property type="component" value="Unassembled WGS sequence"/>
</dbReference>
<dbReference type="PROSITE" id="PS50157">
    <property type="entry name" value="ZINC_FINGER_C2H2_2"/>
    <property type="match status" value="1"/>
</dbReference>
<feature type="compositionally biased region" description="Polar residues" evidence="8">
    <location>
        <begin position="148"/>
        <end position="170"/>
    </location>
</feature>
<evidence type="ECO:0000256" key="2">
    <source>
        <dbReference type="ARBA" id="ARBA00022723"/>
    </source>
</evidence>
<dbReference type="PANTHER" id="PTHR40626:SF10">
    <property type="entry name" value="C2H2-TYPE DOMAIN-CONTAINING PROTEIN"/>
    <property type="match status" value="1"/>
</dbReference>
<keyword evidence="2" id="KW-0479">Metal-binding</keyword>
<evidence type="ECO:0000256" key="4">
    <source>
        <dbReference type="ARBA" id="ARBA00022771"/>
    </source>
</evidence>
<proteinExistence type="predicted"/>
<dbReference type="GO" id="GO:0000785">
    <property type="term" value="C:chromatin"/>
    <property type="evidence" value="ECO:0007669"/>
    <property type="project" value="TreeGrafter"/>
</dbReference>
<dbReference type="GO" id="GO:0000978">
    <property type="term" value="F:RNA polymerase II cis-regulatory region sequence-specific DNA binding"/>
    <property type="evidence" value="ECO:0007669"/>
    <property type="project" value="InterPro"/>
</dbReference>
<protein>
    <recommendedName>
        <fullName evidence="9">C2H2-type domain-containing protein</fullName>
    </recommendedName>
</protein>
<dbReference type="GeneID" id="41970883"/>
<dbReference type="Pfam" id="PF04082">
    <property type="entry name" value="Fungal_trans"/>
    <property type="match status" value="1"/>
</dbReference>
<evidence type="ECO:0000256" key="6">
    <source>
        <dbReference type="ARBA" id="ARBA00023242"/>
    </source>
</evidence>
<dbReference type="InterPro" id="IPR051059">
    <property type="entry name" value="VerF-like"/>
</dbReference>
<evidence type="ECO:0000313" key="11">
    <source>
        <dbReference type="Proteomes" id="UP000319257"/>
    </source>
</evidence>
<evidence type="ECO:0000313" key="10">
    <source>
        <dbReference type="EMBL" id="TPX16874.1"/>
    </source>
</evidence>
<comment type="subcellular location">
    <subcellularLocation>
        <location evidence="1">Nucleus</location>
    </subcellularLocation>
</comment>
<sequence length="753" mass="85296">MADTKEKPFVCVCGAAFTRRDLLTRHHRLSSHHGQAEDQQSTPDSALTGLPDSEPLPGLGQTHVWPEPQNAPGEGAAVTNGEGMLDAETQPYAQQQLIVPQPMFEYCNELNDNFHQFWEFAGFLDGIGLPAEWSPYLQGPDFTEQEASDTASANVGSNGTRPGTPFNSWLPSAPVGDKPPGNTYDQDGPHATREATPPLFKITDDQRSRLHQSLESYRSLLDPDFRLPSRHALTRYITSYFEGFHSHMVFMHVQTWPVFDSPLELVLSVATIGAQYCFEHRNAERLFHAGKAILFERLRQEAGRFGPKTASHLSLQGRSPSRRAYDDTVESRAICGTWEPIDTVRALLNLMAYATWEMKQYLVQEAFALQSLLIQVLRDIGLEESKDCEVDFDSEQTPLHTRWIAWVHQESVRRAKLIVFSFTHTHSIAYNVYPPLRSNEIHLRLPCHTKEWRAPTAQAWQAARRETKKQQLLFQEALSRLLRDGNCSLDPVPSPMGNYILLHGLLQRIYIVRDLSLPIMDQCASLPPEELQKLDRGLRSWTTSWQQAPESSLDPNNDNGPIPFTSSSLLGLAYVRIYLNIGPHRQLESRDPDTISKALIRCPDVERSDGVISALLYAAHALSIPVRLGVDRVARSQAFFWSVRHSLSGLECAVLLSKWLASLHRSMDTVALNAGEDRMLHWVRCIVEEALSVMDFEDEETEQSLDPKGLSLAVLKIWPHFFKSNTQWRFINVMGASLEQYRDLLIQEYERQV</sequence>
<comment type="caution">
    <text evidence="10">The sequence shown here is derived from an EMBL/GenBank/DDBJ whole genome shotgun (WGS) entry which is preliminary data.</text>
</comment>
<reference evidence="10 11" key="1">
    <citation type="submission" date="2019-06" db="EMBL/GenBank/DDBJ databases">
        <title>Draft genome sequence of the filamentous fungus Phialemoniopsis curvata isolated from diesel fuel.</title>
        <authorList>
            <person name="Varaljay V.A."/>
            <person name="Lyon W.J."/>
            <person name="Crouch A.L."/>
            <person name="Drake C.E."/>
            <person name="Hollomon J.M."/>
            <person name="Nadeau L.J."/>
            <person name="Nunn H.S."/>
            <person name="Stevenson B.S."/>
            <person name="Bojanowski C.L."/>
            <person name="Crookes-Goodson W.J."/>
        </authorList>
    </citation>
    <scope>NUCLEOTIDE SEQUENCE [LARGE SCALE GENOMIC DNA]</scope>
    <source>
        <strain evidence="10 11">D216</strain>
    </source>
</reference>
<dbReference type="RefSeq" id="XP_030998585.1">
    <property type="nucleotide sequence ID" value="XM_031137736.1"/>
</dbReference>
<feature type="region of interest" description="Disordered" evidence="8">
    <location>
        <begin position="138"/>
        <end position="200"/>
    </location>
</feature>
<evidence type="ECO:0000256" key="1">
    <source>
        <dbReference type="ARBA" id="ARBA00004123"/>
    </source>
</evidence>
<dbReference type="AlphaFoldDB" id="A0A507BDS9"/>
<dbReference type="OrthoDB" id="654211at2759"/>
<keyword evidence="11" id="KW-1185">Reference proteome</keyword>
<feature type="domain" description="C2H2-type" evidence="9">
    <location>
        <begin position="9"/>
        <end position="37"/>
    </location>
</feature>
<accession>A0A507BDS9</accession>
<dbReference type="Gene3D" id="3.30.160.60">
    <property type="entry name" value="Classic Zinc Finger"/>
    <property type="match status" value="1"/>
</dbReference>
<dbReference type="GO" id="GO:0008270">
    <property type="term" value="F:zinc ion binding"/>
    <property type="evidence" value="ECO:0007669"/>
    <property type="project" value="UniProtKB-KW"/>
</dbReference>
<keyword evidence="5" id="KW-0862">Zinc</keyword>
<dbReference type="GO" id="GO:0000981">
    <property type="term" value="F:DNA-binding transcription factor activity, RNA polymerase II-specific"/>
    <property type="evidence" value="ECO:0007669"/>
    <property type="project" value="InterPro"/>
</dbReference>
<dbReference type="CDD" id="cd12148">
    <property type="entry name" value="fungal_TF_MHR"/>
    <property type="match status" value="1"/>
</dbReference>
<evidence type="ECO:0000256" key="3">
    <source>
        <dbReference type="ARBA" id="ARBA00022737"/>
    </source>
</evidence>
<gene>
    <name evidence="10" type="ORF">E0L32_003436</name>
</gene>
<dbReference type="GO" id="GO:0006351">
    <property type="term" value="P:DNA-templated transcription"/>
    <property type="evidence" value="ECO:0007669"/>
    <property type="project" value="InterPro"/>
</dbReference>
<evidence type="ECO:0000259" key="9">
    <source>
        <dbReference type="PROSITE" id="PS50157"/>
    </source>
</evidence>
<dbReference type="GO" id="GO:0005634">
    <property type="term" value="C:nucleus"/>
    <property type="evidence" value="ECO:0007669"/>
    <property type="project" value="UniProtKB-SubCell"/>
</dbReference>